<protein>
    <recommendedName>
        <fullName evidence="5">DUF2142 domain-containing protein</fullName>
    </recommendedName>
</protein>
<accession>A0A2L2BSD3</accession>
<sequence>MTERNADSVSNPDAVSNPDGESTPDANSGSDAVSNPDAAVNSTEKDSPEESTSGASDEVTGPRRKAVPTAVSIGSVWASLRHSRLAGAILVFVLGVVSLGAWAMSSPSGSEPDSDFHLASIWCTTAEPGSPCDLEERRNRKMVPTALIEARCFSQDPTASAACQPLMTTADDRETMTNRLNIVESKANYPTGFFLTYNQFADTNVDTSVFTMRMVGATLFVGLNVLLWWLLPIRLKSPLAWAWMATLIPLGMFIIPSTNPSSWSLIGVGSAWIALLGYLESTNYRKWILGGMFLVFVLLAVASRTDATLFAIATAGLAIFVTDAPFRQLVKRLWIPAVGALAAVGWLFVQGGAIGVLTEGVGGDGEPFDWQLLWHNFIEVPGLWMGAFGIWPWGSLGWLDTPMPQLVAFLAFGVFIALLGLGITGSTWRVRAVTFVILAMMWVYPLFILQQAGFLVGAGFQSRYGLPLLVVLLGVAVLRSEGTPGIIQKFSQRAWIAGALAIANSVALHHNIRRYTTGLDERGFDLNAGREWWWFGLRESAITPMSVWFIGSIAFAAVAWIVVVYATKASDQALRLHSQDRPVGDEPVVAAQSSALAR</sequence>
<feature type="transmembrane region" description="Helical" evidence="2">
    <location>
        <begin position="238"/>
        <end position="255"/>
    </location>
</feature>
<keyword evidence="4" id="KW-1185">Reference proteome</keyword>
<name>A0A2L2BSD3_9MICO</name>
<evidence type="ECO:0000256" key="1">
    <source>
        <dbReference type="SAM" id="MobiDB-lite"/>
    </source>
</evidence>
<keyword evidence="2" id="KW-0472">Membrane</keyword>
<feature type="transmembrane region" description="Helical" evidence="2">
    <location>
        <begin position="464"/>
        <end position="482"/>
    </location>
</feature>
<feature type="transmembrane region" description="Helical" evidence="2">
    <location>
        <begin position="286"/>
        <end position="303"/>
    </location>
</feature>
<feature type="compositionally biased region" description="Polar residues" evidence="1">
    <location>
        <begin position="24"/>
        <end position="33"/>
    </location>
</feature>
<evidence type="ECO:0008006" key="5">
    <source>
        <dbReference type="Google" id="ProtNLM"/>
    </source>
</evidence>
<proteinExistence type="predicted"/>
<organism evidence="3 4">
    <name type="scientific">Pontimonas salivibrio</name>
    <dbReference type="NCBI Taxonomy" id="1159327"/>
    <lineage>
        <taxon>Bacteria</taxon>
        <taxon>Bacillati</taxon>
        <taxon>Actinomycetota</taxon>
        <taxon>Actinomycetes</taxon>
        <taxon>Micrococcales</taxon>
        <taxon>Microbacteriaceae</taxon>
        <taxon>Pontimonas</taxon>
    </lineage>
</organism>
<feature type="transmembrane region" description="Helical" evidence="2">
    <location>
        <begin position="210"/>
        <end position="231"/>
    </location>
</feature>
<feature type="transmembrane region" description="Helical" evidence="2">
    <location>
        <begin position="435"/>
        <end position="458"/>
    </location>
</feature>
<dbReference type="OrthoDB" id="3266966at2"/>
<gene>
    <name evidence="3" type="ORF">C3B54_111634</name>
</gene>
<evidence type="ECO:0000313" key="3">
    <source>
        <dbReference type="EMBL" id="AVG24569.1"/>
    </source>
</evidence>
<evidence type="ECO:0000313" key="4">
    <source>
        <dbReference type="Proteomes" id="UP000243077"/>
    </source>
</evidence>
<dbReference type="KEGG" id="psai:C3B54_111634"/>
<feature type="transmembrane region" description="Helical" evidence="2">
    <location>
        <begin position="333"/>
        <end position="357"/>
    </location>
</feature>
<dbReference type="AlphaFoldDB" id="A0A2L2BSD3"/>
<dbReference type="RefSeq" id="WP_104914027.1">
    <property type="nucleotide sequence ID" value="NZ_CP026923.1"/>
</dbReference>
<feature type="transmembrane region" description="Helical" evidence="2">
    <location>
        <begin position="85"/>
        <end position="104"/>
    </location>
</feature>
<dbReference type="Pfam" id="PF09913">
    <property type="entry name" value="DUF2142"/>
    <property type="match status" value="1"/>
</dbReference>
<feature type="region of interest" description="Disordered" evidence="1">
    <location>
        <begin position="1"/>
        <end position="65"/>
    </location>
</feature>
<dbReference type="InterPro" id="IPR018674">
    <property type="entry name" value="DUF2142_membrane"/>
</dbReference>
<feature type="transmembrane region" description="Helical" evidence="2">
    <location>
        <begin position="545"/>
        <end position="566"/>
    </location>
</feature>
<dbReference type="Proteomes" id="UP000243077">
    <property type="component" value="Chromosome"/>
</dbReference>
<evidence type="ECO:0000256" key="2">
    <source>
        <dbReference type="SAM" id="Phobius"/>
    </source>
</evidence>
<feature type="transmembrane region" description="Helical" evidence="2">
    <location>
        <begin position="261"/>
        <end position="279"/>
    </location>
</feature>
<keyword evidence="2" id="KW-0812">Transmembrane</keyword>
<feature type="transmembrane region" description="Helical" evidence="2">
    <location>
        <begin position="309"/>
        <end position="326"/>
    </location>
</feature>
<keyword evidence="2" id="KW-1133">Transmembrane helix</keyword>
<feature type="transmembrane region" description="Helical" evidence="2">
    <location>
        <begin position="403"/>
        <end position="423"/>
    </location>
</feature>
<dbReference type="EMBL" id="CP026923">
    <property type="protein sequence ID" value="AVG24569.1"/>
    <property type="molecule type" value="Genomic_DNA"/>
</dbReference>
<reference evidence="3 4" key="1">
    <citation type="submission" date="2018-02" db="EMBL/GenBank/DDBJ databases">
        <title>Complete genome of the streamlined marine actinobacterium Pontimonas salivibrio CL-TW6 adapted to coastal planktonic lifestype.</title>
        <authorList>
            <person name="Cho B.C."/>
            <person name="Hardies S.C."/>
            <person name="Jang G.I."/>
            <person name="Hwang C.Y."/>
        </authorList>
    </citation>
    <scope>NUCLEOTIDE SEQUENCE [LARGE SCALE GENOMIC DNA]</scope>
    <source>
        <strain evidence="3 4">CL-TW6</strain>
    </source>
</reference>